<reference evidence="3 4" key="1">
    <citation type="journal article" date="2018" name="MBio">
        <title>Comparative Genomics Reveals the Core Gene Toolbox for the Fungus-Insect Symbiosis.</title>
        <authorList>
            <person name="Wang Y."/>
            <person name="Stata M."/>
            <person name="Wang W."/>
            <person name="Stajich J.E."/>
            <person name="White M.M."/>
            <person name="Moncalvo J.M."/>
        </authorList>
    </citation>
    <scope>NUCLEOTIDE SEQUENCE [LARGE SCALE GENOMIC DNA]</scope>
    <source>
        <strain evidence="3 4">SC-DP-2</strain>
    </source>
</reference>
<dbReference type="OrthoDB" id="16516at2759"/>
<dbReference type="InterPro" id="IPR050785">
    <property type="entry name" value="PAN2-PAN3_catalytic_subunit"/>
</dbReference>
<feature type="domain" description="PAN2-PAN3 deadenylation complex catalytic subunit PAN2 N-terminal" evidence="2">
    <location>
        <begin position="25"/>
        <end position="311"/>
    </location>
</feature>
<dbReference type="STRING" id="133381.A0A2T9Y2T4"/>
<dbReference type="InterPro" id="IPR048841">
    <property type="entry name" value="PAN2_N"/>
</dbReference>
<dbReference type="Gene3D" id="3.90.70.10">
    <property type="entry name" value="Cysteine proteinases"/>
    <property type="match status" value="1"/>
</dbReference>
<name>A0A2T9Y2T4_9FUNG</name>
<dbReference type="InterPro" id="IPR015943">
    <property type="entry name" value="WD40/YVTN_repeat-like_dom_sf"/>
</dbReference>
<evidence type="ECO:0000313" key="4">
    <source>
        <dbReference type="Proteomes" id="UP000245609"/>
    </source>
</evidence>
<sequence length="564" mass="63340">MEESSFNWVECDRAYLLSNIYTDFPITSLSYDYNYPLLWSGDSAGKVSSYVVNCNSPVQKYTSFMSSMTPIRSILSDRRGIWILANDNLQLRQISGLLSLEHKSTTSNFIHFDINKINQNESIIFTDSGEATIINMDRGTIQNKFDFKSIITSSSFEKELVLGTHTGIISVRDPRLRYKDVLWATCYDGNITNLKAIDSYILSNGYFLSEDGEFEDWSINFYDIRKLTEPISTYETGDPAIICNPNQTTERTALLYPDGYIEDLSIASGEFVTEEMFQMSIEEGAFVTSAATLYNYESIASCDSNGMLHLWNAELCRYSGFSAFKPCLPGPDIVEAQSQYSVDDKQYRLSLTLPPKYFPENIEHVLEDKSFNSKLENELFSTNYGTRATYDVGKPTTKALGVLEADSRLAVVEFTRKIQSAHRFILEQINSESTSIYNKVKVDGHNQKLIESIFGIPLITVMECTCGLVESRESSPFSIDLSAGNISSSVGSLLSGGQTSLNIQSKKTTFTQLLWSSIDINENYGACPKCKKYNKTKLRKTLRDFPGSNMAINCPAPPPLDLNM</sequence>
<dbReference type="Gene3D" id="2.130.10.10">
    <property type="entry name" value="YVTN repeat-like/Quinoprotein amine dehydrogenase"/>
    <property type="match status" value="1"/>
</dbReference>
<proteinExistence type="predicted"/>
<feature type="domain" description="PAN2 UCH" evidence="1">
    <location>
        <begin position="395"/>
        <end position="555"/>
    </location>
</feature>
<organism evidence="3 4">
    <name type="scientific">Smittium megazygosporum</name>
    <dbReference type="NCBI Taxonomy" id="133381"/>
    <lineage>
        <taxon>Eukaryota</taxon>
        <taxon>Fungi</taxon>
        <taxon>Fungi incertae sedis</taxon>
        <taxon>Zoopagomycota</taxon>
        <taxon>Kickxellomycotina</taxon>
        <taxon>Harpellomycetes</taxon>
        <taxon>Harpellales</taxon>
        <taxon>Legeriomycetaceae</taxon>
        <taxon>Smittium</taxon>
    </lineage>
</organism>
<dbReference type="GO" id="GO:0000289">
    <property type="term" value="P:nuclear-transcribed mRNA poly(A) tail shortening"/>
    <property type="evidence" value="ECO:0007669"/>
    <property type="project" value="TreeGrafter"/>
</dbReference>
<dbReference type="EMBL" id="MBFS01003439">
    <property type="protein sequence ID" value="PVU86650.1"/>
    <property type="molecule type" value="Genomic_DNA"/>
</dbReference>
<dbReference type="GO" id="GO:0000932">
    <property type="term" value="C:P-body"/>
    <property type="evidence" value="ECO:0007669"/>
    <property type="project" value="TreeGrafter"/>
</dbReference>
<dbReference type="SUPFAM" id="SSF50978">
    <property type="entry name" value="WD40 repeat-like"/>
    <property type="match status" value="1"/>
</dbReference>
<dbReference type="PANTHER" id="PTHR15728:SF0">
    <property type="entry name" value="PAN2-PAN3 DEADENYLATION COMPLEX CATALYTIC SUBUNIT PAN2"/>
    <property type="match status" value="1"/>
</dbReference>
<evidence type="ECO:0000259" key="1">
    <source>
        <dbReference type="Pfam" id="PF13423"/>
    </source>
</evidence>
<dbReference type="GO" id="GO:0004535">
    <property type="term" value="F:poly(A)-specific ribonuclease activity"/>
    <property type="evidence" value="ECO:0007669"/>
    <property type="project" value="TreeGrafter"/>
</dbReference>
<dbReference type="PANTHER" id="PTHR15728">
    <property type="entry name" value="DEADENYLATION COMPLEX CATALYTIC SUBUNIT PAN2"/>
    <property type="match status" value="1"/>
</dbReference>
<comment type="caution">
    <text evidence="3">The sequence shown here is derived from an EMBL/GenBank/DDBJ whole genome shotgun (WGS) entry which is preliminary data.</text>
</comment>
<dbReference type="GO" id="GO:0031251">
    <property type="term" value="C:PAN complex"/>
    <property type="evidence" value="ECO:0007669"/>
    <property type="project" value="TreeGrafter"/>
</dbReference>
<dbReference type="Proteomes" id="UP000245609">
    <property type="component" value="Unassembled WGS sequence"/>
</dbReference>
<keyword evidence="4" id="KW-1185">Reference proteome</keyword>
<dbReference type="InterPro" id="IPR028881">
    <property type="entry name" value="PAN2_UCH_dom"/>
</dbReference>
<evidence type="ECO:0000313" key="3">
    <source>
        <dbReference type="EMBL" id="PVU86650.1"/>
    </source>
</evidence>
<dbReference type="AlphaFoldDB" id="A0A2T9Y2T4"/>
<gene>
    <name evidence="3" type="ORF">BB560_006628</name>
</gene>
<dbReference type="InterPro" id="IPR036322">
    <property type="entry name" value="WD40_repeat_dom_sf"/>
</dbReference>
<protein>
    <submittedName>
        <fullName evidence="3">Uncharacterized protein</fullName>
    </submittedName>
</protein>
<accession>A0A2T9Y2T4</accession>
<dbReference type="Pfam" id="PF13423">
    <property type="entry name" value="UCH_1"/>
    <property type="match status" value="1"/>
</dbReference>
<evidence type="ECO:0000259" key="2">
    <source>
        <dbReference type="Pfam" id="PF20770"/>
    </source>
</evidence>
<dbReference type="Pfam" id="PF20770">
    <property type="entry name" value="PAN2_N"/>
    <property type="match status" value="1"/>
</dbReference>